<evidence type="ECO:0000256" key="3">
    <source>
        <dbReference type="ARBA" id="ARBA00022617"/>
    </source>
</evidence>
<evidence type="ECO:0000256" key="5">
    <source>
        <dbReference type="ARBA" id="ARBA00023002"/>
    </source>
</evidence>
<dbReference type="PRINTS" id="PR00385">
    <property type="entry name" value="P450"/>
</dbReference>
<evidence type="ECO:0000313" key="13">
    <source>
        <dbReference type="Proteomes" id="UP000279307"/>
    </source>
</evidence>
<evidence type="ECO:0000313" key="10">
    <source>
        <dbReference type="EMBL" id="EZA62389.1"/>
    </source>
</evidence>
<dbReference type="PROSITE" id="PS00086">
    <property type="entry name" value="CYTOCHROME_P450"/>
    <property type="match status" value="1"/>
</dbReference>
<dbReference type="Gene3D" id="1.10.630.10">
    <property type="entry name" value="Cytochrome P450"/>
    <property type="match status" value="1"/>
</dbReference>
<protein>
    <submittedName>
        <fullName evidence="10">Cytochrome P450 CYP12A2</fullName>
    </submittedName>
</protein>
<name>A0A026X4P4_OOCBI</name>
<sequence length="535" mass="61725">MMRTGFLIREINGSRLPSIVPSMVQRRPRSVEAYASIQNDISKDLDTKLQEDRPTKDIPGPRAWPLFGNMMRFIPHIGKYGNVDLLTQLRMLRDEYGDMVKLDGIVNRPPCVFLFSPELCEKMYRVQGTWPMRVAMECLHHYRESRQHIYKGKYGIATSQGKLWHDFRSKVNPHMMQPRTVKVHVTQIGEVTGEFVEKMRTLRDPKTLEMPPNFANELHKWALESICSIALNCRLGCLKPNLPADSEPQIMINCVHDMFELMYRLEVLPSLWKLYNTRNLKKFFHVLDTLNGISTKHINRAKVKFHETKNQTSPQESSVLEKLLSMDEQTAHVMALDMLTAGVDTTGNMSGALLYYIATNPEKQEKLREEAMSVLPDKTSLVTPEVLHETKYAKACIKESLRLFPVSIGNLRTMQSDVSLGGYKIPKGYNLIACHPLISMESTQFPDPKEYIPERWLRGNTDFPSARDAHPFTYMPFGFGARTCIGRRFAEMEMETLLLTVVRNFRIEWHHEPLKCKSRFINILGSPMQYKLIDL</sequence>
<feature type="binding site" description="axial binding residue" evidence="8">
    <location>
        <position position="484"/>
    </location>
    <ligand>
        <name>heme</name>
        <dbReference type="ChEBI" id="CHEBI:30413"/>
    </ligand>
    <ligandPart>
        <name>Fe</name>
        <dbReference type="ChEBI" id="CHEBI:18248"/>
    </ligandPart>
</feature>
<gene>
    <name evidence="11" type="ORF">DMN91_011154</name>
    <name evidence="10" type="ORF">X777_03424</name>
</gene>
<dbReference type="PANTHER" id="PTHR24279:SF120">
    <property type="entry name" value="CYTOCHROME P450"/>
    <property type="match status" value="1"/>
</dbReference>
<reference evidence="11 13" key="2">
    <citation type="journal article" date="2018" name="Genome Res.">
        <title>The genomic architecture and molecular evolution of ant odorant receptors.</title>
        <authorList>
            <person name="McKenzie S.K."/>
            <person name="Kronauer D.J.C."/>
        </authorList>
    </citation>
    <scope>NUCLEOTIDE SEQUENCE [LARGE SCALE GENOMIC DNA]</scope>
    <source>
        <strain evidence="11">Clonal line C1</strain>
    </source>
</reference>
<keyword evidence="12" id="KW-1185">Reference proteome</keyword>
<dbReference type="AlphaFoldDB" id="A0A026X4P4"/>
<evidence type="ECO:0000256" key="8">
    <source>
        <dbReference type="PIRSR" id="PIRSR602401-1"/>
    </source>
</evidence>
<dbReference type="OrthoDB" id="3945418at2759"/>
<evidence type="ECO:0000313" key="12">
    <source>
        <dbReference type="Proteomes" id="UP000053097"/>
    </source>
</evidence>
<accession>A0A026X4P4</accession>
<dbReference type="STRING" id="2015173.A0A026X4P4"/>
<dbReference type="SUPFAM" id="SSF48264">
    <property type="entry name" value="Cytochrome P450"/>
    <property type="match status" value="1"/>
</dbReference>
<keyword evidence="6 8" id="KW-0408">Iron</keyword>
<evidence type="ECO:0000256" key="6">
    <source>
        <dbReference type="ARBA" id="ARBA00023004"/>
    </source>
</evidence>
<reference evidence="10 12" key="1">
    <citation type="journal article" date="2014" name="Curr. Biol.">
        <title>The genome of the clonal raider ant Cerapachys biroi.</title>
        <authorList>
            <person name="Oxley P.R."/>
            <person name="Ji L."/>
            <person name="Fetter-Pruneda I."/>
            <person name="McKenzie S.K."/>
            <person name="Li C."/>
            <person name="Hu H."/>
            <person name="Zhang G."/>
            <person name="Kronauer D.J."/>
        </authorList>
    </citation>
    <scope>NUCLEOTIDE SEQUENCE [LARGE SCALE GENOMIC DNA]</scope>
</reference>
<dbReference type="OMA" id="NCEFVDR"/>
<proteinExistence type="inferred from homology"/>
<dbReference type="GO" id="GO:0004497">
    <property type="term" value="F:monooxygenase activity"/>
    <property type="evidence" value="ECO:0007669"/>
    <property type="project" value="UniProtKB-KW"/>
</dbReference>
<evidence type="ECO:0000256" key="2">
    <source>
        <dbReference type="ARBA" id="ARBA00010617"/>
    </source>
</evidence>
<dbReference type="InterPro" id="IPR001128">
    <property type="entry name" value="Cyt_P450"/>
</dbReference>
<dbReference type="PANTHER" id="PTHR24279">
    <property type="entry name" value="CYTOCHROME P450"/>
    <property type="match status" value="1"/>
</dbReference>
<dbReference type="Proteomes" id="UP000053097">
    <property type="component" value="Unassembled WGS sequence"/>
</dbReference>
<dbReference type="InterPro" id="IPR017972">
    <property type="entry name" value="Cyt_P450_CS"/>
</dbReference>
<keyword evidence="7 9" id="KW-0503">Monooxygenase</keyword>
<dbReference type="Pfam" id="PF00067">
    <property type="entry name" value="p450"/>
    <property type="match status" value="1"/>
</dbReference>
<evidence type="ECO:0000256" key="7">
    <source>
        <dbReference type="ARBA" id="ARBA00023033"/>
    </source>
</evidence>
<evidence type="ECO:0000256" key="1">
    <source>
        <dbReference type="ARBA" id="ARBA00001971"/>
    </source>
</evidence>
<evidence type="ECO:0000313" key="11">
    <source>
        <dbReference type="EMBL" id="RLU17085.1"/>
    </source>
</evidence>
<dbReference type="FunFam" id="1.10.630.10:FF:000006">
    <property type="entry name" value="Cytochrome P450 302a1, mitochondrial"/>
    <property type="match status" value="1"/>
</dbReference>
<dbReference type="InterPro" id="IPR050479">
    <property type="entry name" value="CYP11_CYP27_families"/>
</dbReference>
<dbReference type="Proteomes" id="UP000279307">
    <property type="component" value="Chromosome 11"/>
</dbReference>
<dbReference type="InterPro" id="IPR036396">
    <property type="entry name" value="Cyt_P450_sf"/>
</dbReference>
<comment type="similarity">
    <text evidence="2 9">Belongs to the cytochrome P450 family.</text>
</comment>
<keyword evidence="3 8" id="KW-0349">Heme</keyword>
<organism evidence="10 12">
    <name type="scientific">Ooceraea biroi</name>
    <name type="common">Clonal raider ant</name>
    <name type="synonym">Cerapachys biroi</name>
    <dbReference type="NCBI Taxonomy" id="2015173"/>
    <lineage>
        <taxon>Eukaryota</taxon>
        <taxon>Metazoa</taxon>
        <taxon>Ecdysozoa</taxon>
        <taxon>Arthropoda</taxon>
        <taxon>Hexapoda</taxon>
        <taxon>Insecta</taxon>
        <taxon>Pterygota</taxon>
        <taxon>Neoptera</taxon>
        <taxon>Endopterygota</taxon>
        <taxon>Hymenoptera</taxon>
        <taxon>Apocrita</taxon>
        <taxon>Aculeata</taxon>
        <taxon>Formicoidea</taxon>
        <taxon>Formicidae</taxon>
        <taxon>Dorylinae</taxon>
        <taxon>Ooceraea</taxon>
    </lineage>
</organism>
<dbReference type="GO" id="GO:0020037">
    <property type="term" value="F:heme binding"/>
    <property type="evidence" value="ECO:0007669"/>
    <property type="project" value="InterPro"/>
</dbReference>
<reference evidence="11" key="3">
    <citation type="submission" date="2018-07" db="EMBL/GenBank/DDBJ databases">
        <authorList>
            <person name="Mckenzie S.K."/>
            <person name="Kronauer D.J.C."/>
        </authorList>
    </citation>
    <scope>NUCLEOTIDE SEQUENCE</scope>
    <source>
        <strain evidence="11">Clonal line C1</strain>
    </source>
</reference>
<dbReference type="GO" id="GO:0005506">
    <property type="term" value="F:iron ion binding"/>
    <property type="evidence" value="ECO:0007669"/>
    <property type="project" value="InterPro"/>
</dbReference>
<keyword evidence="5 9" id="KW-0560">Oxidoreductase</keyword>
<dbReference type="CDD" id="cd11054">
    <property type="entry name" value="CYP24A1-like"/>
    <property type="match status" value="1"/>
</dbReference>
<dbReference type="InterPro" id="IPR002401">
    <property type="entry name" value="Cyt_P450_E_grp-I"/>
</dbReference>
<dbReference type="EMBL" id="QOIP01000011">
    <property type="protein sequence ID" value="RLU17085.1"/>
    <property type="molecule type" value="Genomic_DNA"/>
</dbReference>
<keyword evidence="4 8" id="KW-0479">Metal-binding</keyword>
<dbReference type="GO" id="GO:0016705">
    <property type="term" value="F:oxidoreductase activity, acting on paired donors, with incorporation or reduction of molecular oxygen"/>
    <property type="evidence" value="ECO:0007669"/>
    <property type="project" value="InterPro"/>
</dbReference>
<comment type="cofactor">
    <cofactor evidence="1 8">
        <name>heme</name>
        <dbReference type="ChEBI" id="CHEBI:30413"/>
    </cofactor>
</comment>
<dbReference type="EMBL" id="KK107021">
    <property type="protein sequence ID" value="EZA62389.1"/>
    <property type="molecule type" value="Genomic_DNA"/>
</dbReference>
<evidence type="ECO:0000256" key="4">
    <source>
        <dbReference type="ARBA" id="ARBA00022723"/>
    </source>
</evidence>
<dbReference type="PRINTS" id="PR00463">
    <property type="entry name" value="EP450I"/>
</dbReference>
<evidence type="ECO:0000256" key="9">
    <source>
        <dbReference type="RuleBase" id="RU000461"/>
    </source>
</evidence>